<evidence type="ECO:0000256" key="10">
    <source>
        <dbReference type="ARBA" id="ARBA00022829"/>
    </source>
</evidence>
<evidence type="ECO:0000256" key="9">
    <source>
        <dbReference type="ARBA" id="ARBA00022776"/>
    </source>
</evidence>
<keyword evidence="15" id="KW-0137">Centromere</keyword>
<evidence type="ECO:0000256" key="5">
    <source>
        <dbReference type="ARBA" id="ARBA00022454"/>
    </source>
</evidence>
<evidence type="ECO:0000313" key="19">
    <source>
        <dbReference type="Proteomes" id="UP000825434"/>
    </source>
</evidence>
<evidence type="ECO:0000256" key="12">
    <source>
        <dbReference type="ARBA" id="ARBA00023212"/>
    </source>
</evidence>
<dbReference type="InterPro" id="IPR013965">
    <property type="entry name" value="DASH_Dad3"/>
</dbReference>
<evidence type="ECO:0000256" key="1">
    <source>
        <dbReference type="ARBA" id="ARBA00004123"/>
    </source>
</evidence>
<evidence type="ECO:0000256" key="3">
    <source>
        <dbReference type="ARBA" id="ARBA00004629"/>
    </source>
</evidence>
<keyword evidence="10" id="KW-0159">Chromosome partition</keyword>
<comment type="subcellular location">
    <subcellularLocation>
        <location evidence="3">Chromosome</location>
        <location evidence="3">Centromere</location>
        <location evidence="3">Kinetochore</location>
    </subcellularLocation>
    <subcellularLocation>
        <location evidence="2">Cytoplasm</location>
        <location evidence="2">Cytoskeleton</location>
        <location evidence="2">Spindle</location>
    </subcellularLocation>
    <subcellularLocation>
        <location evidence="1">Nucleus</location>
    </subcellularLocation>
</comment>
<evidence type="ECO:0000256" key="11">
    <source>
        <dbReference type="ARBA" id="ARBA00022838"/>
    </source>
</evidence>
<organism evidence="18 19">
    <name type="scientific">Candidozyma haemuli</name>
    <dbReference type="NCBI Taxonomy" id="45357"/>
    <lineage>
        <taxon>Eukaryota</taxon>
        <taxon>Fungi</taxon>
        <taxon>Dikarya</taxon>
        <taxon>Ascomycota</taxon>
        <taxon>Saccharomycotina</taxon>
        <taxon>Pichiomycetes</taxon>
        <taxon>Metschnikowiaceae</taxon>
        <taxon>Candidozyma</taxon>
    </lineage>
</organism>
<evidence type="ECO:0000256" key="15">
    <source>
        <dbReference type="ARBA" id="ARBA00023328"/>
    </source>
</evidence>
<evidence type="ECO:0000256" key="6">
    <source>
        <dbReference type="ARBA" id="ARBA00022490"/>
    </source>
</evidence>
<evidence type="ECO:0000256" key="2">
    <source>
        <dbReference type="ARBA" id="ARBA00004186"/>
    </source>
</evidence>
<keyword evidence="9" id="KW-0498">Mitosis</keyword>
<name>A0ABX8I4B5_9ASCO</name>
<evidence type="ECO:0000256" key="16">
    <source>
        <dbReference type="ARBA" id="ARBA00044179"/>
    </source>
</evidence>
<keyword evidence="14" id="KW-0131">Cell cycle</keyword>
<dbReference type="EMBL" id="CP076662">
    <property type="protein sequence ID" value="QWU87862.1"/>
    <property type="molecule type" value="Genomic_DNA"/>
</dbReference>
<protein>
    <recommendedName>
        <fullName evidence="16">DASH complex subunit DAD3</fullName>
    </recommendedName>
    <alternativeName>
        <fullName evidence="17">Outer kinetochore protein DAD3</fullName>
    </alternativeName>
</protein>
<evidence type="ECO:0000256" key="14">
    <source>
        <dbReference type="ARBA" id="ARBA00023306"/>
    </source>
</evidence>
<keyword evidence="7" id="KW-0132">Cell division</keyword>
<evidence type="ECO:0000256" key="7">
    <source>
        <dbReference type="ARBA" id="ARBA00022618"/>
    </source>
</evidence>
<gene>
    <name evidence="18" type="ORF">CA3LBN_002127</name>
</gene>
<dbReference type="Pfam" id="PF08656">
    <property type="entry name" value="DASH_Dad3"/>
    <property type="match status" value="1"/>
</dbReference>
<proteinExistence type="inferred from homology"/>
<comment type="similarity">
    <text evidence="4">Belongs to the DASH complex DAD3 family.</text>
</comment>
<dbReference type="PANTHER" id="PTHR28017">
    <property type="entry name" value="DASH COMPLEX SUBUNIT DAD3"/>
    <property type="match status" value="1"/>
</dbReference>
<evidence type="ECO:0000256" key="17">
    <source>
        <dbReference type="ARBA" id="ARBA00044305"/>
    </source>
</evidence>
<evidence type="ECO:0000256" key="13">
    <source>
        <dbReference type="ARBA" id="ARBA00023242"/>
    </source>
</evidence>
<keyword evidence="8" id="KW-0493">Microtubule</keyword>
<keyword evidence="5" id="KW-0158">Chromosome</keyword>
<keyword evidence="13" id="KW-0539">Nucleus</keyword>
<dbReference type="Proteomes" id="UP000825434">
    <property type="component" value="Chromosome 2"/>
</dbReference>
<evidence type="ECO:0000313" key="18">
    <source>
        <dbReference type="EMBL" id="QWU87862.1"/>
    </source>
</evidence>
<keyword evidence="19" id="KW-1185">Reference proteome</keyword>
<reference evidence="18 19" key="1">
    <citation type="submission" date="2021-06" db="EMBL/GenBank/DDBJ databases">
        <title>Candida outbreak in Lebanon.</title>
        <authorList>
            <person name="Finianos M."/>
        </authorList>
    </citation>
    <scope>NUCLEOTIDE SEQUENCE [LARGE SCALE GENOMIC DNA]</scope>
    <source>
        <strain evidence="18">CA3LBN</strain>
    </source>
</reference>
<keyword evidence="6" id="KW-0963">Cytoplasm</keyword>
<keyword evidence="11" id="KW-0995">Kinetochore</keyword>
<dbReference type="PANTHER" id="PTHR28017:SF1">
    <property type="entry name" value="DASH COMPLEX SUBUNIT DAD3"/>
    <property type="match status" value="1"/>
</dbReference>
<sequence length="137" mass="15595">MPKYTWCTGSKPSHNFMICLTCPVNNNTMKDTLTTDYSTFTDLSSLEKELLSQYQLLAVKLNKLASEIASLNRQKTASEGAAVPADALLGNMRNLERKIGLVYTLFKTAVYSMQLRNQELEELERDRPEELHSEEEE</sequence>
<evidence type="ECO:0000256" key="4">
    <source>
        <dbReference type="ARBA" id="ARBA00006277"/>
    </source>
</evidence>
<keyword evidence="12" id="KW-0206">Cytoskeleton</keyword>
<accession>A0ABX8I4B5</accession>
<evidence type="ECO:0000256" key="8">
    <source>
        <dbReference type="ARBA" id="ARBA00022701"/>
    </source>
</evidence>